<dbReference type="Gene3D" id="1.10.10.60">
    <property type="entry name" value="Homeodomain-like"/>
    <property type="match status" value="1"/>
</dbReference>
<feature type="non-terminal residue" evidence="2">
    <location>
        <position position="1"/>
    </location>
</feature>
<organism evidence="2 3">
    <name type="scientific">Umbelopsis vinacea</name>
    <dbReference type="NCBI Taxonomy" id="44442"/>
    <lineage>
        <taxon>Eukaryota</taxon>
        <taxon>Fungi</taxon>
        <taxon>Fungi incertae sedis</taxon>
        <taxon>Mucoromycota</taxon>
        <taxon>Mucoromycotina</taxon>
        <taxon>Umbelopsidomycetes</taxon>
        <taxon>Umbelopsidales</taxon>
        <taxon>Umbelopsidaceae</taxon>
        <taxon>Umbelopsis</taxon>
    </lineage>
</organism>
<dbReference type="OrthoDB" id="608866at2759"/>
<dbReference type="Proteomes" id="UP000612746">
    <property type="component" value="Unassembled WGS sequence"/>
</dbReference>
<name>A0A8H7UAA4_9FUNG</name>
<dbReference type="InterPro" id="IPR001005">
    <property type="entry name" value="SANT/Myb"/>
</dbReference>
<proteinExistence type="predicted"/>
<evidence type="ECO:0000313" key="2">
    <source>
        <dbReference type="EMBL" id="KAG2172583.1"/>
    </source>
</evidence>
<dbReference type="SMART" id="SM00717">
    <property type="entry name" value="SANT"/>
    <property type="match status" value="1"/>
</dbReference>
<evidence type="ECO:0000313" key="3">
    <source>
        <dbReference type="Proteomes" id="UP000612746"/>
    </source>
</evidence>
<protein>
    <recommendedName>
        <fullName evidence="1">Myb-like domain-containing protein</fullName>
    </recommendedName>
</protein>
<accession>A0A8H7UAA4</accession>
<gene>
    <name evidence="2" type="ORF">INT44_002598</name>
</gene>
<reference evidence="2" key="1">
    <citation type="submission" date="2020-12" db="EMBL/GenBank/DDBJ databases">
        <title>Metabolic potential, ecology and presence of endohyphal bacteria is reflected in genomic diversity of Mucoromycotina.</title>
        <authorList>
            <person name="Muszewska A."/>
            <person name="Okrasinska A."/>
            <person name="Steczkiewicz K."/>
            <person name="Drgas O."/>
            <person name="Orlowska M."/>
            <person name="Perlinska-Lenart U."/>
            <person name="Aleksandrzak-Piekarczyk T."/>
            <person name="Szatraj K."/>
            <person name="Zielenkiewicz U."/>
            <person name="Pilsyk S."/>
            <person name="Malc E."/>
            <person name="Mieczkowski P."/>
            <person name="Kruszewska J.S."/>
            <person name="Biernat P."/>
            <person name="Pawlowska J."/>
        </authorList>
    </citation>
    <scope>NUCLEOTIDE SEQUENCE</scope>
    <source>
        <strain evidence="2">WA0000051536</strain>
    </source>
</reference>
<dbReference type="InterPro" id="IPR009057">
    <property type="entry name" value="Homeodomain-like_sf"/>
</dbReference>
<dbReference type="EMBL" id="JAEPRA010000022">
    <property type="protein sequence ID" value="KAG2172583.1"/>
    <property type="molecule type" value="Genomic_DNA"/>
</dbReference>
<evidence type="ECO:0000259" key="1">
    <source>
        <dbReference type="SMART" id="SM00717"/>
    </source>
</evidence>
<keyword evidence="3" id="KW-1185">Reference proteome</keyword>
<dbReference type="SUPFAM" id="SSF46689">
    <property type="entry name" value="Homeodomain-like"/>
    <property type="match status" value="1"/>
</dbReference>
<dbReference type="CDD" id="cd00167">
    <property type="entry name" value="SANT"/>
    <property type="match status" value="1"/>
</dbReference>
<dbReference type="AlphaFoldDB" id="A0A8H7UAA4"/>
<feature type="domain" description="Myb-like" evidence="1">
    <location>
        <begin position="85"/>
        <end position="135"/>
    </location>
</feature>
<sequence>PFHEKSTHKMLAEENIVEQPVKVKVEEPTNEEVDPVLHERQEWIKHMRLKFCIRPEFEITKTMIHEDGTLNQDYFRPPKGAKPEEARKWTDDDKTLLIQGIEKYGIGHFTEISRELLPKWSGNDLRLKTIRLIGRQNLQLYKGWKGNGDEISRQFEKNKEVGLKYGTWKQGCLVYDDDGLVEQELLAMKRADTAASADNEDSEVAVDDDVEMEDVSLLA</sequence>
<comment type="caution">
    <text evidence="2">The sequence shown here is derived from an EMBL/GenBank/DDBJ whole genome shotgun (WGS) entry which is preliminary data.</text>
</comment>